<feature type="domain" description="Gamma-glutamylcyclotransferase AIG2-like" evidence="1">
    <location>
        <begin position="3"/>
        <end position="76"/>
    </location>
</feature>
<dbReference type="Pfam" id="PF06094">
    <property type="entry name" value="GGACT"/>
    <property type="match status" value="1"/>
</dbReference>
<dbReference type="AlphaFoldDB" id="A0A1G9Y4W5"/>
<dbReference type="InterPro" id="IPR036568">
    <property type="entry name" value="GGCT-like_sf"/>
</dbReference>
<keyword evidence="2" id="KW-0808">Transferase</keyword>
<name>A0A1G9Y4W5_9EURY</name>
<dbReference type="SUPFAM" id="SSF110857">
    <property type="entry name" value="Gamma-glutamyl cyclotransferase-like"/>
    <property type="match status" value="1"/>
</dbReference>
<dbReference type="GO" id="GO:0016740">
    <property type="term" value="F:transferase activity"/>
    <property type="evidence" value="ECO:0007669"/>
    <property type="project" value="UniProtKB-KW"/>
</dbReference>
<gene>
    <name evidence="2" type="ORF">SAMN05192554_1137</name>
</gene>
<sequence>MGVFVYGTLTDPDRVAAVLDDWSFVPDAVRRGAHRVDGRYPTLAPGGETAGRLLRTAATDALDRYEGVESGLYRRGSRSTR</sequence>
<proteinExistence type="predicted"/>
<protein>
    <submittedName>
        <fullName evidence="2">Gamma-glutamyl cyclotransferase, AIG2-like</fullName>
    </submittedName>
</protein>
<accession>A0A1G9Y4W5</accession>
<dbReference type="EMBL" id="FNIA01000013">
    <property type="protein sequence ID" value="SDN04124.1"/>
    <property type="molecule type" value="Genomic_DNA"/>
</dbReference>
<organism evidence="2 3">
    <name type="scientific">Haloarchaeobius iranensis</name>
    <dbReference type="NCBI Taxonomy" id="996166"/>
    <lineage>
        <taxon>Archaea</taxon>
        <taxon>Methanobacteriati</taxon>
        <taxon>Methanobacteriota</taxon>
        <taxon>Stenosarchaea group</taxon>
        <taxon>Halobacteria</taxon>
        <taxon>Halobacteriales</taxon>
        <taxon>Halorubellaceae</taxon>
        <taxon>Haloarchaeobius</taxon>
    </lineage>
</organism>
<dbReference type="InterPro" id="IPR009288">
    <property type="entry name" value="AIG2-like_dom"/>
</dbReference>
<dbReference type="Proteomes" id="UP000199370">
    <property type="component" value="Unassembled WGS sequence"/>
</dbReference>
<dbReference type="InterPro" id="IPR013024">
    <property type="entry name" value="GGCT-like"/>
</dbReference>
<evidence type="ECO:0000259" key="1">
    <source>
        <dbReference type="Pfam" id="PF06094"/>
    </source>
</evidence>
<keyword evidence="3" id="KW-1185">Reference proteome</keyword>
<evidence type="ECO:0000313" key="3">
    <source>
        <dbReference type="Proteomes" id="UP000199370"/>
    </source>
</evidence>
<evidence type="ECO:0000313" key="2">
    <source>
        <dbReference type="EMBL" id="SDN04124.1"/>
    </source>
</evidence>
<dbReference type="OrthoDB" id="198684at2157"/>
<dbReference type="CDD" id="cd06661">
    <property type="entry name" value="GGCT_like"/>
    <property type="match status" value="1"/>
</dbReference>
<dbReference type="Gene3D" id="3.10.490.10">
    <property type="entry name" value="Gamma-glutamyl cyclotransferase-like"/>
    <property type="match status" value="1"/>
</dbReference>
<dbReference type="RefSeq" id="WP_089734204.1">
    <property type="nucleotide sequence ID" value="NZ_FNIA01000013.1"/>
</dbReference>
<reference evidence="2 3" key="1">
    <citation type="submission" date="2016-10" db="EMBL/GenBank/DDBJ databases">
        <authorList>
            <person name="de Groot N.N."/>
        </authorList>
    </citation>
    <scope>NUCLEOTIDE SEQUENCE [LARGE SCALE GENOMIC DNA]</scope>
    <source>
        <strain evidence="3">EB21,IBRC-M 10013,KCTC 4048</strain>
    </source>
</reference>